<name>A0ABZ1YDD9_9ACTN</name>
<reference evidence="1" key="1">
    <citation type="submission" date="2022-10" db="EMBL/GenBank/DDBJ databases">
        <title>The complete genomes of actinobacterial strains from the NBC collection.</title>
        <authorList>
            <person name="Joergensen T.S."/>
            <person name="Alvarez Arevalo M."/>
            <person name="Sterndorff E.B."/>
            <person name="Faurdal D."/>
            <person name="Vuksanovic O."/>
            <person name="Mourched A.-S."/>
            <person name="Charusanti P."/>
            <person name="Shaw S."/>
            <person name="Blin K."/>
            <person name="Weber T."/>
        </authorList>
    </citation>
    <scope>NUCLEOTIDE SEQUENCE [LARGE SCALE GENOMIC DNA]</scope>
    <source>
        <strain evidence="1">NBC 01686</strain>
    </source>
</reference>
<sequence length="72" mass="8428">MGVFDGSIYRIRAQWDNEPDWEGPYTTKVYTDDPRSYFDALQGDMPDHATVHELHYVVSDTDFSFGEYVEDE</sequence>
<evidence type="ECO:0000313" key="1">
    <source>
        <dbReference type="EMBL" id="WUU56662.1"/>
    </source>
</evidence>
<accession>A0ABZ1YDD9</accession>
<dbReference type="RefSeq" id="WP_395759523.1">
    <property type="nucleotide sequence ID" value="NZ_CP109207.1"/>
</dbReference>
<proteinExistence type="predicted"/>
<protein>
    <submittedName>
        <fullName evidence="1">Uncharacterized protein</fullName>
    </submittedName>
</protein>
<organism evidence="1">
    <name type="scientific">Streptomyces althioticus</name>
    <dbReference type="NCBI Taxonomy" id="83380"/>
    <lineage>
        <taxon>Bacteria</taxon>
        <taxon>Bacillati</taxon>
        <taxon>Actinomycetota</taxon>
        <taxon>Actinomycetes</taxon>
        <taxon>Kitasatosporales</taxon>
        <taxon>Streptomycetaceae</taxon>
        <taxon>Streptomyces</taxon>
        <taxon>Streptomyces althioticus group</taxon>
    </lineage>
</organism>
<gene>
    <name evidence="1" type="ORF">OIE82_27355</name>
</gene>
<dbReference type="EMBL" id="CP109207">
    <property type="protein sequence ID" value="WUU56662.1"/>
    <property type="molecule type" value="Genomic_DNA"/>
</dbReference>